<dbReference type="InterPro" id="IPR000072">
    <property type="entry name" value="PDGF/VEGF_dom"/>
</dbReference>
<dbReference type="SUPFAM" id="SSF57501">
    <property type="entry name" value="Cystine-knot cytokines"/>
    <property type="match status" value="1"/>
</dbReference>
<reference evidence="5" key="1">
    <citation type="journal article" date="2020" name="Mar. Drugs">
        <title>Transcriptomic Analysis of Four Cerianthid (Cnidaria, Ceriantharia) Venoms.</title>
        <authorList>
            <person name="Klompen A.M.L."/>
            <person name="Macrander J."/>
            <person name="Reitzel A.M."/>
            <person name="Stampar S.N."/>
        </authorList>
    </citation>
    <scope>NUCLEOTIDE SEQUENCE</scope>
</reference>
<dbReference type="GO" id="GO:0008083">
    <property type="term" value="F:growth factor activity"/>
    <property type="evidence" value="ECO:0007669"/>
    <property type="project" value="UniProtKB-KW"/>
</dbReference>
<feature type="chain" id="PRO_5028947619" evidence="3">
    <location>
        <begin position="23"/>
        <end position="419"/>
    </location>
</feature>
<keyword evidence="1" id="KW-0339">Growth factor</keyword>
<dbReference type="AlphaFoldDB" id="A0A7G7WZ72"/>
<evidence type="ECO:0000256" key="1">
    <source>
        <dbReference type="RuleBase" id="RU003818"/>
    </source>
</evidence>
<feature type="region of interest" description="Disordered" evidence="2">
    <location>
        <begin position="29"/>
        <end position="55"/>
    </location>
</feature>
<dbReference type="InterPro" id="IPR029034">
    <property type="entry name" value="Cystine-knot_cytokine"/>
</dbReference>
<feature type="domain" description="Platelet-derived growth factor (PDGF) family profile" evidence="4">
    <location>
        <begin position="138"/>
        <end position="235"/>
    </location>
</feature>
<feature type="region of interest" description="Disordered" evidence="2">
    <location>
        <begin position="100"/>
        <end position="149"/>
    </location>
</feature>
<dbReference type="Pfam" id="PF00341">
    <property type="entry name" value="PDGF"/>
    <property type="match status" value="1"/>
</dbReference>
<comment type="similarity">
    <text evidence="1">Belongs to the PDGF/VEGF growth factor family.</text>
</comment>
<keyword evidence="3" id="KW-0732">Signal</keyword>
<name>A0A7G7WZ72_9CNID</name>
<protein>
    <submittedName>
        <fullName evidence="5">Toxin candidate TRINITY_DN28445_c0_g1_i1</fullName>
    </submittedName>
</protein>
<proteinExistence type="evidence at transcript level"/>
<feature type="compositionally biased region" description="Acidic residues" evidence="2">
    <location>
        <begin position="256"/>
        <end position="267"/>
    </location>
</feature>
<dbReference type="PROSITE" id="PS50278">
    <property type="entry name" value="PDGF_2"/>
    <property type="match status" value="1"/>
</dbReference>
<dbReference type="Gene3D" id="2.10.90.10">
    <property type="entry name" value="Cystine-knot cytokines"/>
    <property type="match status" value="1"/>
</dbReference>
<reference evidence="5" key="2">
    <citation type="submission" date="2020-07" db="EMBL/GenBank/DDBJ databases">
        <authorList>
            <person name="Klompen A.L."/>
            <person name="Macrander J."/>
            <person name="Reitzel A.M."/>
            <person name="Stampar S.N."/>
        </authorList>
    </citation>
    <scope>NUCLEOTIDE SEQUENCE</scope>
</reference>
<evidence type="ECO:0000313" key="5">
    <source>
        <dbReference type="EMBL" id="QNH72561.1"/>
    </source>
</evidence>
<feature type="compositionally biased region" description="Basic and acidic residues" evidence="2">
    <location>
        <begin position="124"/>
        <end position="144"/>
    </location>
</feature>
<dbReference type="SMART" id="SM00141">
    <property type="entry name" value="PDGF"/>
    <property type="match status" value="1"/>
</dbReference>
<accession>A0A7G7WZ72</accession>
<sequence length="419" mass="48596">MRWLVNLFSLFIVFMVVEHVFCKVNEERRTRQNPKKQYGEPKVPRVQQPRPRSPEIELRNPTIEQDTNELPIDILERLQSVRSTTDLLKAFGGEKFIKTPVKSKPRPLKPKKELQGKLGGGRIPKPDRNGKVVSEKKELTRELEDPTEDFENQYCSPRPNVVHVEQPKDESGFIFPFCVKLQRCTGCCSVTGNIQHCAPVAERNVTFTGYKVTWATPSSEKRVSVMRPASMRLLDTYSAQTVGDQPASQGGKDDHHDDDDDDDDDDDYDKKHHDRPRHRDDSYKRDTKRRTRREARATSQNIEEITITMPTHTQCGCKCTLDPSACNPRQQFVERHCRCECGKQERCKESFQWDDEECKCVCSQKINVCKSTMYWDREICACKCWTRSCKKGKIQNPKTCRCVYPTNRRRNLHRLLAVG</sequence>
<feature type="signal peptide" evidence="3">
    <location>
        <begin position="1"/>
        <end position="22"/>
    </location>
</feature>
<organism evidence="5">
    <name type="scientific">Pachycerianthus borealis</name>
    <dbReference type="NCBI Taxonomy" id="2736680"/>
    <lineage>
        <taxon>Eukaryota</taxon>
        <taxon>Metazoa</taxon>
        <taxon>Cnidaria</taxon>
        <taxon>Anthozoa</taxon>
        <taxon>Ceriantharia</taxon>
        <taxon>Spirularia</taxon>
        <taxon>Cerianthidae</taxon>
        <taxon>Pachycerianthus</taxon>
    </lineage>
</organism>
<feature type="region of interest" description="Disordered" evidence="2">
    <location>
        <begin position="242"/>
        <end position="303"/>
    </location>
</feature>
<dbReference type="EMBL" id="MT747627">
    <property type="protein sequence ID" value="QNH72561.1"/>
    <property type="molecule type" value="mRNA"/>
</dbReference>
<evidence type="ECO:0000256" key="2">
    <source>
        <dbReference type="SAM" id="MobiDB-lite"/>
    </source>
</evidence>
<evidence type="ECO:0000259" key="4">
    <source>
        <dbReference type="PROSITE" id="PS50278"/>
    </source>
</evidence>
<evidence type="ECO:0000256" key="3">
    <source>
        <dbReference type="SAM" id="SignalP"/>
    </source>
</evidence>
<dbReference type="GO" id="GO:0016020">
    <property type="term" value="C:membrane"/>
    <property type="evidence" value="ECO:0007669"/>
    <property type="project" value="InterPro"/>
</dbReference>